<accession>A0A9Q8PJY7</accession>
<dbReference type="RefSeq" id="XP_047768130.1">
    <property type="nucleotide sequence ID" value="XM_047912021.1"/>
</dbReference>
<evidence type="ECO:0000313" key="4">
    <source>
        <dbReference type="Proteomes" id="UP000756132"/>
    </source>
</evidence>
<dbReference type="PANTHER" id="PTHR24148">
    <property type="entry name" value="ANKYRIN REPEAT DOMAIN-CONTAINING PROTEIN 39 HOMOLOG-RELATED"/>
    <property type="match status" value="1"/>
</dbReference>
<dbReference type="GeneID" id="71992751"/>
<protein>
    <recommendedName>
        <fullName evidence="2">Heterokaryon incompatibility domain-containing protein</fullName>
    </recommendedName>
</protein>
<dbReference type="KEGG" id="ffu:CLAFUR5_12873"/>
<reference evidence="3" key="2">
    <citation type="journal article" date="2022" name="Microb. Genom.">
        <title>A chromosome-scale genome assembly of the tomato pathogen Cladosporium fulvum reveals a compartmentalized genome architecture and the presence of a dispensable chromosome.</title>
        <authorList>
            <person name="Zaccaron A.Z."/>
            <person name="Chen L.H."/>
            <person name="Samaras A."/>
            <person name="Stergiopoulos I."/>
        </authorList>
    </citation>
    <scope>NUCLEOTIDE SEQUENCE</scope>
    <source>
        <strain evidence="3">Race5_Kim</strain>
    </source>
</reference>
<dbReference type="Proteomes" id="UP000756132">
    <property type="component" value="Chromosome 11"/>
</dbReference>
<dbReference type="InterPro" id="IPR052895">
    <property type="entry name" value="HetReg/Transcr_Mod"/>
</dbReference>
<evidence type="ECO:0000313" key="3">
    <source>
        <dbReference type="EMBL" id="UJO23764.1"/>
    </source>
</evidence>
<sequence>MKGIYEGAASVFAWLGMPDDDAQIKDAIDLMVKSFDVFSEDIEALDGGIHPVKWDKDHALFPHDGCSDTDQAWRTVTAICDLPYFRRVWIHQEATTPGEVRFWIGKHNFDGDLMLMIVLCAHRFAEVWEFPAGLAKSVGMRSHIAHVTMARVDRERPGPQPLVDILADVRIASCADQRDKVFVALAHAAEISTMDIVVDYDRSLEEVYLDIAHFALERHGLDMLGLVYTHGPGLHPDFLSLAEAPRLPTWVPDWRQRLRIMALTNEVRVLEDGSPIYNPLPGTITKYETKGAALRKRLSKTIMAPTCTRWPAGERSSTHAGKPRATHEHSWDGSNSS</sequence>
<name>A0A9Q8PJY7_PASFU</name>
<reference evidence="3" key="1">
    <citation type="submission" date="2021-12" db="EMBL/GenBank/DDBJ databases">
        <authorList>
            <person name="Zaccaron A."/>
            <person name="Stergiopoulos I."/>
        </authorList>
    </citation>
    <scope>NUCLEOTIDE SEQUENCE</scope>
    <source>
        <strain evidence="3">Race5_Kim</strain>
    </source>
</reference>
<dbReference type="EMBL" id="CP090173">
    <property type="protein sequence ID" value="UJO23764.1"/>
    <property type="molecule type" value="Genomic_DNA"/>
</dbReference>
<dbReference type="OrthoDB" id="5416609at2759"/>
<evidence type="ECO:0000256" key="1">
    <source>
        <dbReference type="SAM" id="MobiDB-lite"/>
    </source>
</evidence>
<proteinExistence type="predicted"/>
<dbReference type="InterPro" id="IPR010730">
    <property type="entry name" value="HET"/>
</dbReference>
<feature type="domain" description="Heterokaryon incompatibility" evidence="2">
    <location>
        <begin position="1"/>
        <end position="93"/>
    </location>
</feature>
<dbReference type="PANTHER" id="PTHR24148:SF64">
    <property type="entry name" value="HETEROKARYON INCOMPATIBILITY DOMAIN-CONTAINING PROTEIN"/>
    <property type="match status" value="1"/>
</dbReference>
<dbReference type="Pfam" id="PF06985">
    <property type="entry name" value="HET"/>
    <property type="match status" value="1"/>
</dbReference>
<gene>
    <name evidence="3" type="ORF">CLAFUR5_12873</name>
</gene>
<keyword evidence="4" id="KW-1185">Reference proteome</keyword>
<dbReference type="AlphaFoldDB" id="A0A9Q8PJY7"/>
<feature type="region of interest" description="Disordered" evidence="1">
    <location>
        <begin position="309"/>
        <end position="337"/>
    </location>
</feature>
<evidence type="ECO:0000259" key="2">
    <source>
        <dbReference type="Pfam" id="PF06985"/>
    </source>
</evidence>
<organism evidence="3 4">
    <name type="scientific">Passalora fulva</name>
    <name type="common">Tomato leaf mold</name>
    <name type="synonym">Cladosporium fulvum</name>
    <dbReference type="NCBI Taxonomy" id="5499"/>
    <lineage>
        <taxon>Eukaryota</taxon>
        <taxon>Fungi</taxon>
        <taxon>Dikarya</taxon>
        <taxon>Ascomycota</taxon>
        <taxon>Pezizomycotina</taxon>
        <taxon>Dothideomycetes</taxon>
        <taxon>Dothideomycetidae</taxon>
        <taxon>Mycosphaerellales</taxon>
        <taxon>Mycosphaerellaceae</taxon>
        <taxon>Fulvia</taxon>
    </lineage>
</organism>